<gene>
    <name evidence="1" type="ORF">BDA99DRAFT_535738</name>
</gene>
<proteinExistence type="predicted"/>
<sequence>MTLGKSQSLKLYYLICIKSQTNIYLMAMNHSSIMLFSNDYHSPHKNQVLNVSEQQQGILVMLTSVQDGYRKIVIPSLFARHSINIQTLGKPLSKDKKDSIICIYHSDVYMNFREMANQKDFEKKNMSEKHNKQHSSICGLVSNKIVKQTSIIWMELSAPDDFTKDNMSHSLTVLGIQCIFCNEIILTMVILVMNAGYWQIIETWNVSVKPVWFYPYI</sequence>
<reference evidence="1" key="2">
    <citation type="submission" date="2023-02" db="EMBL/GenBank/DDBJ databases">
        <authorList>
            <consortium name="DOE Joint Genome Institute"/>
            <person name="Mondo S.J."/>
            <person name="Chang Y."/>
            <person name="Wang Y."/>
            <person name="Ahrendt S."/>
            <person name="Andreopoulos W."/>
            <person name="Barry K."/>
            <person name="Beard J."/>
            <person name="Benny G.L."/>
            <person name="Blankenship S."/>
            <person name="Bonito G."/>
            <person name="Cuomo C."/>
            <person name="Desiro A."/>
            <person name="Gervers K.A."/>
            <person name="Hundley H."/>
            <person name="Kuo A."/>
            <person name="LaButti K."/>
            <person name="Lang B.F."/>
            <person name="Lipzen A."/>
            <person name="O'Donnell K."/>
            <person name="Pangilinan J."/>
            <person name="Reynolds N."/>
            <person name="Sandor L."/>
            <person name="Smith M.W."/>
            <person name="Tsang A."/>
            <person name="Grigoriev I.V."/>
            <person name="Stajich J.E."/>
            <person name="Spatafora J.W."/>
        </authorList>
    </citation>
    <scope>NUCLEOTIDE SEQUENCE</scope>
    <source>
        <strain evidence="1">RSA 2281</strain>
    </source>
</reference>
<evidence type="ECO:0000313" key="2">
    <source>
        <dbReference type="Proteomes" id="UP001209540"/>
    </source>
</evidence>
<dbReference type="AlphaFoldDB" id="A0AAD5K484"/>
<evidence type="ECO:0000313" key="1">
    <source>
        <dbReference type="EMBL" id="KAI9268227.1"/>
    </source>
</evidence>
<reference evidence="1" key="1">
    <citation type="journal article" date="2022" name="IScience">
        <title>Evolution of zygomycete secretomes and the origins of terrestrial fungal ecologies.</title>
        <authorList>
            <person name="Chang Y."/>
            <person name="Wang Y."/>
            <person name="Mondo S."/>
            <person name="Ahrendt S."/>
            <person name="Andreopoulos W."/>
            <person name="Barry K."/>
            <person name="Beard J."/>
            <person name="Benny G.L."/>
            <person name="Blankenship S."/>
            <person name="Bonito G."/>
            <person name="Cuomo C."/>
            <person name="Desiro A."/>
            <person name="Gervers K.A."/>
            <person name="Hundley H."/>
            <person name="Kuo A."/>
            <person name="LaButti K."/>
            <person name="Lang B.F."/>
            <person name="Lipzen A."/>
            <person name="O'Donnell K."/>
            <person name="Pangilinan J."/>
            <person name="Reynolds N."/>
            <person name="Sandor L."/>
            <person name="Smith M.E."/>
            <person name="Tsang A."/>
            <person name="Grigoriev I.V."/>
            <person name="Stajich J.E."/>
            <person name="Spatafora J.W."/>
        </authorList>
    </citation>
    <scope>NUCLEOTIDE SEQUENCE</scope>
    <source>
        <strain evidence="1">RSA 2281</strain>
    </source>
</reference>
<organism evidence="1 2">
    <name type="scientific">Phascolomyces articulosus</name>
    <dbReference type="NCBI Taxonomy" id="60185"/>
    <lineage>
        <taxon>Eukaryota</taxon>
        <taxon>Fungi</taxon>
        <taxon>Fungi incertae sedis</taxon>
        <taxon>Mucoromycota</taxon>
        <taxon>Mucoromycotina</taxon>
        <taxon>Mucoromycetes</taxon>
        <taxon>Mucorales</taxon>
        <taxon>Lichtheimiaceae</taxon>
        <taxon>Phascolomyces</taxon>
    </lineage>
</organism>
<dbReference type="EMBL" id="JAIXMP010000009">
    <property type="protein sequence ID" value="KAI9268227.1"/>
    <property type="molecule type" value="Genomic_DNA"/>
</dbReference>
<comment type="caution">
    <text evidence="1">The sequence shown here is derived from an EMBL/GenBank/DDBJ whole genome shotgun (WGS) entry which is preliminary data.</text>
</comment>
<keyword evidence="2" id="KW-1185">Reference proteome</keyword>
<name>A0AAD5K484_9FUNG</name>
<accession>A0AAD5K484</accession>
<protein>
    <submittedName>
        <fullName evidence="1">Uncharacterized protein</fullName>
    </submittedName>
</protein>
<dbReference type="Proteomes" id="UP001209540">
    <property type="component" value="Unassembled WGS sequence"/>
</dbReference>